<keyword evidence="3" id="KW-0813">Transport</keyword>
<comment type="similarity">
    <text evidence="2">Belongs to the bacterial solute-binding protein 8 family.</text>
</comment>
<evidence type="ECO:0000256" key="3">
    <source>
        <dbReference type="ARBA" id="ARBA00022448"/>
    </source>
</evidence>
<dbReference type="Proteomes" id="UP001269144">
    <property type="component" value="Unassembled WGS sequence"/>
</dbReference>
<keyword evidence="4" id="KW-0406">Ion transport</keyword>
<reference evidence="9" key="1">
    <citation type="submission" date="2023-07" db="EMBL/GenBank/DDBJ databases">
        <title>Paracoccus sp. MBLB3053 whole genome sequence.</title>
        <authorList>
            <person name="Hwang C.Y."/>
            <person name="Cho E.-S."/>
            <person name="Seo M.-J."/>
        </authorList>
    </citation>
    <scope>NUCLEOTIDE SEQUENCE [LARGE SCALE GENOMIC DNA]</scope>
    <source>
        <strain evidence="9">MBLB3053</strain>
    </source>
</reference>
<dbReference type="EMBL" id="JAVQLW010000002">
    <property type="protein sequence ID" value="MDS9469154.1"/>
    <property type="molecule type" value="Genomic_DNA"/>
</dbReference>
<accession>A0ABU2HVS6</accession>
<comment type="caution">
    <text evidence="8">The sequence shown here is derived from an EMBL/GenBank/DDBJ whole genome shotgun (WGS) entry which is preliminary data.</text>
</comment>
<keyword evidence="5 6" id="KW-0732">Signal</keyword>
<evidence type="ECO:0000256" key="5">
    <source>
        <dbReference type="ARBA" id="ARBA00022729"/>
    </source>
</evidence>
<dbReference type="PANTHER" id="PTHR30532:SF24">
    <property type="entry name" value="FERRIC ENTEROBACTIN-BINDING PERIPLASMIC PROTEIN FEPB"/>
    <property type="match status" value="1"/>
</dbReference>
<evidence type="ECO:0000256" key="6">
    <source>
        <dbReference type="SAM" id="SignalP"/>
    </source>
</evidence>
<organism evidence="8 9">
    <name type="scientific">Paracoccus aurantius</name>
    <dbReference type="NCBI Taxonomy" id="3073814"/>
    <lineage>
        <taxon>Bacteria</taxon>
        <taxon>Pseudomonadati</taxon>
        <taxon>Pseudomonadota</taxon>
        <taxon>Alphaproteobacteria</taxon>
        <taxon>Rhodobacterales</taxon>
        <taxon>Paracoccaceae</taxon>
        <taxon>Paracoccus</taxon>
    </lineage>
</organism>
<dbReference type="RefSeq" id="WP_311161684.1">
    <property type="nucleotide sequence ID" value="NZ_JAVQLW010000002.1"/>
</dbReference>
<sequence>MIKLPTVGIPAFPLGLACALALPSVAQPQAAPARFPITVQHAFGSTTIEKKPVRVATVAWANHEVPLALGVVPVGMAAANFGDDDGDGVLPWVEERLKELGAETPTLFDEGDGIDFEAVAASQPDVILAAHSGLSKSDYETLSMIAPVVAYPDAPWTTEWREMIRLNSAGLGLKAEGDALVDRIEEEIAESVGKHPELKGKSAMFITHLDPMDLSLIRFYTGNDTRVKFFEDLGLTSPKSVIDATRPGQYAGEISAEQIDRFNDVDIFVSYGGAELLTPLKNDPLASRMTAIAKDAVVMLGNTPAGTAAHPTPLAISWVLDDYVEMLAEAARKSE</sequence>
<comment type="subcellular location">
    <subcellularLocation>
        <location evidence="1">Cell envelope</location>
    </subcellularLocation>
</comment>
<dbReference type="Gene3D" id="3.40.50.1980">
    <property type="entry name" value="Nitrogenase molybdenum iron protein domain"/>
    <property type="match status" value="2"/>
</dbReference>
<dbReference type="PROSITE" id="PS51257">
    <property type="entry name" value="PROKAR_LIPOPROTEIN"/>
    <property type="match status" value="1"/>
</dbReference>
<feature type="domain" description="Fe/B12 periplasmic-binding" evidence="7">
    <location>
        <begin position="54"/>
        <end position="331"/>
    </location>
</feature>
<name>A0ABU2HVS6_9RHOB</name>
<evidence type="ECO:0000256" key="2">
    <source>
        <dbReference type="ARBA" id="ARBA00008814"/>
    </source>
</evidence>
<evidence type="ECO:0000256" key="4">
    <source>
        <dbReference type="ARBA" id="ARBA00022496"/>
    </source>
</evidence>
<proteinExistence type="inferred from homology"/>
<dbReference type="PANTHER" id="PTHR30532">
    <property type="entry name" value="IRON III DICITRATE-BINDING PERIPLASMIC PROTEIN"/>
    <property type="match status" value="1"/>
</dbReference>
<feature type="chain" id="PRO_5046628882" evidence="6">
    <location>
        <begin position="27"/>
        <end position="335"/>
    </location>
</feature>
<evidence type="ECO:0000256" key="1">
    <source>
        <dbReference type="ARBA" id="ARBA00004196"/>
    </source>
</evidence>
<dbReference type="Pfam" id="PF01497">
    <property type="entry name" value="Peripla_BP_2"/>
    <property type="match status" value="1"/>
</dbReference>
<evidence type="ECO:0000313" key="8">
    <source>
        <dbReference type="EMBL" id="MDS9469154.1"/>
    </source>
</evidence>
<keyword evidence="4" id="KW-0408">Iron</keyword>
<dbReference type="InterPro" id="IPR002491">
    <property type="entry name" value="ABC_transptr_periplasmic_BD"/>
</dbReference>
<keyword evidence="9" id="KW-1185">Reference proteome</keyword>
<dbReference type="SUPFAM" id="SSF53807">
    <property type="entry name" value="Helical backbone' metal receptor"/>
    <property type="match status" value="1"/>
</dbReference>
<protein>
    <submittedName>
        <fullName evidence="8">ABC transporter substrate-binding protein</fullName>
    </submittedName>
</protein>
<feature type="signal peptide" evidence="6">
    <location>
        <begin position="1"/>
        <end position="26"/>
    </location>
</feature>
<dbReference type="InterPro" id="IPR051313">
    <property type="entry name" value="Bact_iron-sidero_bind"/>
</dbReference>
<gene>
    <name evidence="8" type="ORF">RGQ15_16455</name>
</gene>
<dbReference type="PROSITE" id="PS50983">
    <property type="entry name" value="FE_B12_PBP"/>
    <property type="match status" value="1"/>
</dbReference>
<evidence type="ECO:0000259" key="7">
    <source>
        <dbReference type="PROSITE" id="PS50983"/>
    </source>
</evidence>
<keyword evidence="4" id="KW-0410">Iron transport</keyword>
<evidence type="ECO:0000313" key="9">
    <source>
        <dbReference type="Proteomes" id="UP001269144"/>
    </source>
</evidence>